<dbReference type="PANTHER" id="PTHR48081">
    <property type="entry name" value="AB HYDROLASE SUPERFAMILY PROTEIN C4A8.06C"/>
    <property type="match status" value="1"/>
</dbReference>
<proteinExistence type="inferred from homology"/>
<dbReference type="Pfam" id="PF07859">
    <property type="entry name" value="Abhydrolase_3"/>
    <property type="match status" value="1"/>
</dbReference>
<dbReference type="OMA" id="PATPRCY"/>
<evidence type="ECO:0000313" key="4">
    <source>
        <dbReference type="EMBL" id="UJO20474.1"/>
    </source>
</evidence>
<dbReference type="SUPFAM" id="SSF53474">
    <property type="entry name" value="alpha/beta-Hydrolases"/>
    <property type="match status" value="1"/>
</dbReference>
<evidence type="ECO:0000313" key="5">
    <source>
        <dbReference type="Proteomes" id="UP000756132"/>
    </source>
</evidence>
<dbReference type="OrthoDB" id="5354320at2759"/>
<evidence type="ECO:0000256" key="2">
    <source>
        <dbReference type="ARBA" id="ARBA00022801"/>
    </source>
</evidence>
<dbReference type="PANTHER" id="PTHR48081:SF25">
    <property type="entry name" value="PUTATIVE (AFU_ORTHOLOGUE AFUA_3G11560)-RELATED"/>
    <property type="match status" value="1"/>
</dbReference>
<dbReference type="Proteomes" id="UP000756132">
    <property type="component" value="Chromosome 7"/>
</dbReference>
<organism evidence="4 5">
    <name type="scientific">Passalora fulva</name>
    <name type="common">Tomato leaf mold</name>
    <name type="synonym">Cladosporium fulvum</name>
    <dbReference type="NCBI Taxonomy" id="5499"/>
    <lineage>
        <taxon>Eukaryota</taxon>
        <taxon>Fungi</taxon>
        <taxon>Dikarya</taxon>
        <taxon>Ascomycota</taxon>
        <taxon>Pezizomycotina</taxon>
        <taxon>Dothideomycetes</taxon>
        <taxon>Dothideomycetidae</taxon>
        <taxon>Mycosphaerellales</taxon>
        <taxon>Mycosphaerellaceae</taxon>
        <taxon>Fulvia</taxon>
    </lineage>
</organism>
<dbReference type="RefSeq" id="XP_047764840.1">
    <property type="nucleotide sequence ID" value="XM_047909544.1"/>
</dbReference>
<evidence type="ECO:0000256" key="1">
    <source>
        <dbReference type="ARBA" id="ARBA00010515"/>
    </source>
</evidence>
<dbReference type="GO" id="GO:0016787">
    <property type="term" value="F:hydrolase activity"/>
    <property type="evidence" value="ECO:0007669"/>
    <property type="project" value="UniProtKB-KW"/>
</dbReference>
<dbReference type="KEGG" id="ffu:CLAFUR5_10396"/>
<dbReference type="AlphaFoldDB" id="A0A9Q8PDC3"/>
<reference evidence="4" key="1">
    <citation type="submission" date="2021-12" db="EMBL/GenBank/DDBJ databases">
        <authorList>
            <person name="Zaccaron A."/>
            <person name="Stergiopoulos I."/>
        </authorList>
    </citation>
    <scope>NUCLEOTIDE SEQUENCE</scope>
    <source>
        <strain evidence="4">Race5_Kim</strain>
    </source>
</reference>
<reference evidence="4" key="2">
    <citation type="journal article" date="2022" name="Microb. Genom.">
        <title>A chromosome-scale genome assembly of the tomato pathogen Cladosporium fulvum reveals a compartmentalized genome architecture and the presence of a dispensable chromosome.</title>
        <authorList>
            <person name="Zaccaron A.Z."/>
            <person name="Chen L.H."/>
            <person name="Samaras A."/>
            <person name="Stergiopoulos I."/>
        </authorList>
    </citation>
    <scope>NUCLEOTIDE SEQUENCE</scope>
    <source>
        <strain evidence="4">Race5_Kim</strain>
    </source>
</reference>
<dbReference type="PROSITE" id="PS01173">
    <property type="entry name" value="LIPASE_GDXG_HIS"/>
    <property type="match status" value="1"/>
</dbReference>
<dbReference type="EMBL" id="CP090169">
    <property type="protein sequence ID" value="UJO20474.1"/>
    <property type="molecule type" value="Genomic_DNA"/>
</dbReference>
<dbReference type="InterPro" id="IPR050300">
    <property type="entry name" value="GDXG_lipolytic_enzyme"/>
</dbReference>
<protein>
    <submittedName>
        <fullName evidence="4">Esterase</fullName>
    </submittedName>
</protein>
<dbReference type="InterPro" id="IPR013094">
    <property type="entry name" value="AB_hydrolase_3"/>
</dbReference>
<feature type="domain" description="Alpha/beta hydrolase fold-3" evidence="3">
    <location>
        <begin position="163"/>
        <end position="404"/>
    </location>
</feature>
<keyword evidence="5" id="KW-1185">Reference proteome</keyword>
<dbReference type="Gene3D" id="3.40.50.1820">
    <property type="entry name" value="alpha/beta hydrolase"/>
    <property type="match status" value="1"/>
</dbReference>
<accession>A0A9Q8PDC3</accession>
<name>A0A9Q8PDC3_PASFU</name>
<evidence type="ECO:0000259" key="3">
    <source>
        <dbReference type="Pfam" id="PF07859"/>
    </source>
</evidence>
<dbReference type="GeneID" id="71990274"/>
<sequence>MEAGWPLIKFLFPQVPSMSWAATQNALGLTDTSKFWDTRTAVTVHVLRSLMSSEGKKEIPSISKIQKGTLRDPGVKGKTWVATATIAKPPQEEGDLREAIFAAVDAMKKEEVTYTKPECEDIEVEWTGHKPNAANGEPLPDISEEEKYKRMMAEPTRTSETTMLYFHGGAYYLCDPRTHRALTSRLAKESNGRVCSVRYRLAPQTAFPGQLIDALMVYLSLLYPPPGSMHAAVPAEHIVLGGDSAGGNLSFGLLQLLLQMQRSASGAVPVVRFRGRDVHVPLPAGVSANSGWFDISRAMPSLEHNAKYDYLPPATHDDAVSRFPKDSIWPTTPPRGDLFCDLSLLDHPLASLVLAESWENSPPLWMCTGYEMLADEDCLVASRAAQQGVKVQFEQYEAMPHCFAMLIPHLESSNACVRNWGDWARRCVETPGQMGTSGRLVHARPGKEDQRVDVERMPSVNYDEAWGLVKAAKLKRLVGWEKEGKGMPKAAL</sequence>
<gene>
    <name evidence="4" type="ORF">CLAFUR5_10396</name>
</gene>
<dbReference type="InterPro" id="IPR002168">
    <property type="entry name" value="Lipase_GDXG_HIS_AS"/>
</dbReference>
<keyword evidence="2" id="KW-0378">Hydrolase</keyword>
<dbReference type="InterPro" id="IPR029058">
    <property type="entry name" value="AB_hydrolase_fold"/>
</dbReference>
<comment type="similarity">
    <text evidence="1">Belongs to the 'GDXG' lipolytic enzyme family.</text>
</comment>